<dbReference type="EMBL" id="CABFNS010000851">
    <property type="protein sequence ID" value="VUC32425.1"/>
    <property type="molecule type" value="Genomic_DNA"/>
</dbReference>
<dbReference type="Gene3D" id="3.40.50.1820">
    <property type="entry name" value="alpha/beta hydrolase"/>
    <property type="match status" value="1"/>
</dbReference>
<accession>A0ABY6UMB5</accession>
<organism evidence="2 3">
    <name type="scientific">Bionectria ochroleuca</name>
    <name type="common">Gliocladium roseum</name>
    <dbReference type="NCBI Taxonomy" id="29856"/>
    <lineage>
        <taxon>Eukaryota</taxon>
        <taxon>Fungi</taxon>
        <taxon>Dikarya</taxon>
        <taxon>Ascomycota</taxon>
        <taxon>Pezizomycotina</taxon>
        <taxon>Sordariomycetes</taxon>
        <taxon>Hypocreomycetidae</taxon>
        <taxon>Hypocreales</taxon>
        <taxon>Bionectriaceae</taxon>
        <taxon>Clonostachys</taxon>
    </lineage>
</organism>
<comment type="caution">
    <text evidence="2">The sequence shown here is derived from an EMBL/GenBank/DDBJ whole genome shotgun (WGS) entry which is preliminary data.</text>
</comment>
<dbReference type="InterPro" id="IPR002925">
    <property type="entry name" value="Dienelactn_hydro"/>
</dbReference>
<evidence type="ECO:0000313" key="3">
    <source>
        <dbReference type="Proteomes" id="UP000766486"/>
    </source>
</evidence>
<evidence type="ECO:0000313" key="2">
    <source>
        <dbReference type="EMBL" id="VUC32425.1"/>
    </source>
</evidence>
<dbReference type="SUPFAM" id="SSF53474">
    <property type="entry name" value="alpha/beta-Hydrolases"/>
    <property type="match status" value="1"/>
</dbReference>
<dbReference type="Pfam" id="PF01738">
    <property type="entry name" value="DLH"/>
    <property type="match status" value="1"/>
</dbReference>
<dbReference type="Proteomes" id="UP000766486">
    <property type="component" value="Unassembled WGS sequence"/>
</dbReference>
<name>A0ABY6UMB5_BIOOC</name>
<evidence type="ECO:0000259" key="1">
    <source>
        <dbReference type="Pfam" id="PF01738"/>
    </source>
</evidence>
<protein>
    <recommendedName>
        <fullName evidence="1">Dienelactone hydrolase domain-containing protein</fullName>
    </recommendedName>
</protein>
<dbReference type="PANTHER" id="PTHR17630:SF44">
    <property type="entry name" value="PROTEIN AIM2"/>
    <property type="match status" value="1"/>
</dbReference>
<gene>
    <name evidence="2" type="ORF">CLO192961_LOCUS328668</name>
</gene>
<dbReference type="PANTHER" id="PTHR17630">
    <property type="entry name" value="DIENELACTONE HYDROLASE"/>
    <property type="match status" value="1"/>
</dbReference>
<keyword evidence="3" id="KW-1185">Reference proteome</keyword>
<feature type="domain" description="Dienelactone hydrolase" evidence="1">
    <location>
        <begin position="37"/>
        <end position="254"/>
    </location>
</feature>
<proteinExistence type="predicted"/>
<sequence>MASHPPDCCCTKLQCARLNNGYRGTPSGTDLVINESIQGYLARPKDPDRRHSAIVYLPDIFGIWQNSKLMADAFASHGYTCLVLDLFNGDSVSLNMPHDFDIMGWFAHGSDGKNPHTSQEIDPIVIAGIKYLQAQGATQLAAVGYCIGAKYVIRHYRSGIDCGFIAHPSFVETTELAAITGPLSIAVAEMDDIFTPEKRHESEAILSEIKQPYQINLLSGVGHGFAVRCDLNDTSQRFAKDQAFNQAVAWFDRYILD</sequence>
<dbReference type="InterPro" id="IPR029058">
    <property type="entry name" value="AB_hydrolase_fold"/>
</dbReference>
<reference evidence="2 3" key="1">
    <citation type="submission" date="2019-06" db="EMBL/GenBank/DDBJ databases">
        <authorList>
            <person name="Broberg M."/>
        </authorList>
    </citation>
    <scope>NUCLEOTIDE SEQUENCE [LARGE SCALE GENOMIC DNA]</scope>
</reference>